<name>A0A1W0W4S9_SORBI</name>
<dbReference type="PANTHER" id="PTHR43768">
    <property type="entry name" value="TREHALOSE 6-PHOSPHATE PHOSPHATASE"/>
    <property type="match status" value="1"/>
</dbReference>
<evidence type="ECO:0000313" key="4">
    <source>
        <dbReference type="EMBL" id="OQU89414.1"/>
    </source>
</evidence>
<evidence type="ECO:0000256" key="2">
    <source>
        <dbReference type="ARBA" id="ARBA00001968"/>
    </source>
</evidence>
<dbReference type="Gramene" id="OQU89414">
    <property type="protein sequence ID" value="OQU89414"/>
    <property type="gene ID" value="SORBI_3002G184450"/>
</dbReference>
<dbReference type="InParanoid" id="A0A1W0W4S9"/>
<sequence>MRVHFRCVEEAAWAPLFEQVHAVLRDYPGLCLTQGRKVLEVRPMIRWDKGKALEFLLTALSFANAADKDVFLIYVGDDRTDEDAFRVLRAQEQGAEILVSRFPGFCKYSARRRRPDAPRDFLFFPMRHLAFGSRGGAVEFPTVARLSSRGRRGQVPPVFRQPSRRVPIP</sequence>
<dbReference type="AlphaFoldDB" id="A0A1W0W4S9"/>
<dbReference type="InterPro" id="IPR003337">
    <property type="entry name" value="Trehalose_PPase"/>
</dbReference>
<organism evidence="4 5">
    <name type="scientific">Sorghum bicolor</name>
    <name type="common">Sorghum</name>
    <name type="synonym">Sorghum vulgare</name>
    <dbReference type="NCBI Taxonomy" id="4558"/>
    <lineage>
        <taxon>Eukaryota</taxon>
        <taxon>Viridiplantae</taxon>
        <taxon>Streptophyta</taxon>
        <taxon>Embryophyta</taxon>
        <taxon>Tracheophyta</taxon>
        <taxon>Spermatophyta</taxon>
        <taxon>Magnoliopsida</taxon>
        <taxon>Liliopsida</taxon>
        <taxon>Poales</taxon>
        <taxon>Poaceae</taxon>
        <taxon>PACMAD clade</taxon>
        <taxon>Panicoideae</taxon>
        <taxon>Andropogonodae</taxon>
        <taxon>Andropogoneae</taxon>
        <taxon>Sorghinae</taxon>
        <taxon>Sorghum</taxon>
    </lineage>
</organism>
<keyword evidence="3" id="KW-0378">Hydrolase</keyword>
<evidence type="ECO:0000256" key="3">
    <source>
        <dbReference type="ARBA" id="ARBA00022801"/>
    </source>
</evidence>
<dbReference type="GO" id="GO:0004805">
    <property type="term" value="F:trehalose-phosphatase activity"/>
    <property type="evidence" value="ECO:0007669"/>
    <property type="project" value="UniProtKB-EC"/>
</dbReference>
<dbReference type="Proteomes" id="UP000000768">
    <property type="component" value="Chromosome 2"/>
</dbReference>
<comment type="cofactor">
    <cofactor evidence="2">
        <name>a divalent metal cation</name>
        <dbReference type="ChEBI" id="CHEBI:60240"/>
    </cofactor>
</comment>
<dbReference type="PANTHER" id="PTHR43768:SF56">
    <property type="entry name" value="TREHALOSE-PHOSPHATE PHOSPHATASE 9-RELATED"/>
    <property type="match status" value="1"/>
</dbReference>
<dbReference type="Gene3D" id="3.40.50.1000">
    <property type="entry name" value="HAD superfamily/HAD-like"/>
    <property type="match status" value="1"/>
</dbReference>
<dbReference type="Pfam" id="PF02358">
    <property type="entry name" value="Trehalose_PPase"/>
    <property type="match status" value="1"/>
</dbReference>
<keyword evidence="5" id="KW-1185">Reference proteome</keyword>
<dbReference type="InterPro" id="IPR044651">
    <property type="entry name" value="OTSB-like"/>
</dbReference>
<dbReference type="GO" id="GO:0005992">
    <property type="term" value="P:trehalose biosynthetic process"/>
    <property type="evidence" value="ECO:0007669"/>
    <property type="project" value="InterPro"/>
</dbReference>
<dbReference type="EMBL" id="CM000761">
    <property type="protein sequence ID" value="OQU89414.1"/>
    <property type="molecule type" value="Genomic_DNA"/>
</dbReference>
<reference evidence="4 5" key="1">
    <citation type="journal article" date="2009" name="Nature">
        <title>The Sorghum bicolor genome and the diversification of grasses.</title>
        <authorList>
            <person name="Paterson A.H."/>
            <person name="Bowers J.E."/>
            <person name="Bruggmann R."/>
            <person name="Dubchak I."/>
            <person name="Grimwood J."/>
            <person name="Gundlach H."/>
            <person name="Haberer G."/>
            <person name="Hellsten U."/>
            <person name="Mitros T."/>
            <person name="Poliakov A."/>
            <person name="Schmutz J."/>
            <person name="Spannagl M."/>
            <person name="Tang H."/>
            <person name="Wang X."/>
            <person name="Wicker T."/>
            <person name="Bharti A.K."/>
            <person name="Chapman J."/>
            <person name="Feltus F.A."/>
            <person name="Gowik U."/>
            <person name="Grigoriev I.V."/>
            <person name="Lyons E."/>
            <person name="Maher C.A."/>
            <person name="Martis M."/>
            <person name="Narechania A."/>
            <person name="Otillar R.P."/>
            <person name="Penning B.W."/>
            <person name="Salamov A.A."/>
            <person name="Wang Y."/>
            <person name="Zhang L."/>
            <person name="Carpita N.C."/>
            <person name="Freeling M."/>
            <person name="Gingle A.R."/>
            <person name="Hash C.T."/>
            <person name="Keller B."/>
            <person name="Klein P."/>
            <person name="Kresovich S."/>
            <person name="McCann M.C."/>
            <person name="Ming R."/>
            <person name="Peterson D.G."/>
            <person name="Mehboob-ur-Rahman"/>
            <person name="Ware D."/>
            <person name="Westhoff P."/>
            <person name="Mayer K.F."/>
            <person name="Messing J."/>
            <person name="Rokhsar D.S."/>
        </authorList>
    </citation>
    <scope>NUCLEOTIDE SEQUENCE [LARGE SCALE GENOMIC DNA]</scope>
    <source>
        <strain evidence="5">cv. BTx623</strain>
    </source>
</reference>
<dbReference type="SUPFAM" id="SSF56784">
    <property type="entry name" value="HAD-like"/>
    <property type="match status" value="1"/>
</dbReference>
<dbReference type="SMR" id="A0A1W0W4S9"/>
<protein>
    <recommendedName>
        <fullName evidence="6">Trehalose-phosphatase</fullName>
    </recommendedName>
</protein>
<accession>A0A1W0W4S9</accession>
<evidence type="ECO:0000256" key="1">
    <source>
        <dbReference type="ARBA" id="ARBA00000500"/>
    </source>
</evidence>
<proteinExistence type="predicted"/>
<dbReference type="Gene3D" id="3.30.70.1020">
    <property type="entry name" value="Trehalose-6-phosphate phosphatase related protein, domain 2"/>
    <property type="match status" value="1"/>
</dbReference>
<evidence type="ECO:0008006" key="6">
    <source>
        <dbReference type="Google" id="ProtNLM"/>
    </source>
</evidence>
<dbReference type="InterPro" id="IPR036412">
    <property type="entry name" value="HAD-like_sf"/>
</dbReference>
<gene>
    <name evidence="4" type="ORF">SORBI_3002G184450</name>
</gene>
<reference evidence="5" key="2">
    <citation type="journal article" date="2018" name="Plant J.">
        <title>The Sorghum bicolor reference genome: improved assembly, gene annotations, a transcriptome atlas, and signatures of genome organization.</title>
        <authorList>
            <person name="McCormick R.F."/>
            <person name="Truong S.K."/>
            <person name="Sreedasyam A."/>
            <person name="Jenkins J."/>
            <person name="Shu S."/>
            <person name="Sims D."/>
            <person name="Kennedy M."/>
            <person name="Amirebrahimi M."/>
            <person name="Weers B.D."/>
            <person name="McKinley B."/>
            <person name="Mattison A."/>
            <person name="Morishige D.T."/>
            <person name="Grimwood J."/>
            <person name="Schmutz J."/>
            <person name="Mullet J.E."/>
        </authorList>
    </citation>
    <scope>NUCLEOTIDE SEQUENCE [LARGE SCALE GENOMIC DNA]</scope>
    <source>
        <strain evidence="5">cv. BTx623</strain>
    </source>
</reference>
<evidence type="ECO:0000313" key="5">
    <source>
        <dbReference type="Proteomes" id="UP000000768"/>
    </source>
</evidence>
<dbReference type="InterPro" id="IPR023214">
    <property type="entry name" value="HAD_sf"/>
</dbReference>
<comment type="catalytic activity">
    <reaction evidence="1">
        <text>alpha,alpha-trehalose 6-phosphate + H2O = alpha,alpha-trehalose + phosphate</text>
        <dbReference type="Rhea" id="RHEA:23420"/>
        <dbReference type="ChEBI" id="CHEBI:15377"/>
        <dbReference type="ChEBI" id="CHEBI:16551"/>
        <dbReference type="ChEBI" id="CHEBI:43474"/>
        <dbReference type="ChEBI" id="CHEBI:58429"/>
        <dbReference type="EC" id="3.1.3.12"/>
    </reaction>
</comment>